<feature type="transmembrane region" description="Helical" evidence="1">
    <location>
        <begin position="162"/>
        <end position="182"/>
    </location>
</feature>
<feature type="transmembrane region" description="Helical" evidence="1">
    <location>
        <begin position="77"/>
        <end position="96"/>
    </location>
</feature>
<comment type="caution">
    <text evidence="2">The sequence shown here is derived from an EMBL/GenBank/DDBJ whole genome shotgun (WGS) entry which is preliminary data.</text>
</comment>
<sequence length="211" mass="24634">MDGFIFYWLSWVTVVIVYFFMKPSFVRTRLLVFSLVTIILSSFSFTWFFIEWNFAYFSFILLCLVSMMRLKKIQLAFGLIVSFVIANWLLIIHRAAYIEPVWLIWPPLWLVSSITILSLVIFFRHFHTRIYSLIGGVFQGIILTSMMNLIDPSLSVERYSGIESLFVLDVLSLSICSVICWTKAETVAKSLKENYIHSSYRSVQQNTKMNA</sequence>
<dbReference type="Proteomes" id="UP000248214">
    <property type="component" value="Unassembled WGS sequence"/>
</dbReference>
<dbReference type="RefSeq" id="WP_110608126.1">
    <property type="nucleotide sequence ID" value="NZ_PDOD01000001.1"/>
</dbReference>
<proteinExistence type="predicted"/>
<keyword evidence="1" id="KW-1133">Transmembrane helix</keyword>
<dbReference type="EMBL" id="PDOD01000001">
    <property type="protein sequence ID" value="PYZ94493.1"/>
    <property type="molecule type" value="Genomic_DNA"/>
</dbReference>
<dbReference type="AlphaFoldDB" id="A0A323TP98"/>
<evidence type="ECO:0000256" key="1">
    <source>
        <dbReference type="SAM" id="Phobius"/>
    </source>
</evidence>
<feature type="transmembrane region" description="Helical" evidence="1">
    <location>
        <begin position="54"/>
        <end position="70"/>
    </location>
</feature>
<dbReference type="OrthoDB" id="2965169at2"/>
<organism evidence="2 3">
    <name type="scientific">Salipaludibacillus keqinensis</name>
    <dbReference type="NCBI Taxonomy" id="2045207"/>
    <lineage>
        <taxon>Bacteria</taxon>
        <taxon>Bacillati</taxon>
        <taxon>Bacillota</taxon>
        <taxon>Bacilli</taxon>
        <taxon>Bacillales</taxon>
        <taxon>Bacillaceae</taxon>
    </lineage>
</organism>
<dbReference type="Pfam" id="PF24124">
    <property type="entry name" value="YphA"/>
    <property type="match status" value="1"/>
</dbReference>
<keyword evidence="3" id="KW-1185">Reference proteome</keyword>
<gene>
    <name evidence="2" type="ORF">CR194_02885</name>
</gene>
<feature type="transmembrane region" description="Helical" evidence="1">
    <location>
        <begin position="102"/>
        <end position="123"/>
    </location>
</feature>
<feature type="transmembrane region" description="Helical" evidence="1">
    <location>
        <begin position="6"/>
        <end position="21"/>
    </location>
</feature>
<evidence type="ECO:0000313" key="2">
    <source>
        <dbReference type="EMBL" id="PYZ94493.1"/>
    </source>
</evidence>
<accession>A0A323TP98</accession>
<protein>
    <submittedName>
        <fullName evidence="2">Uncharacterized protein</fullName>
    </submittedName>
</protein>
<evidence type="ECO:0000313" key="3">
    <source>
        <dbReference type="Proteomes" id="UP000248214"/>
    </source>
</evidence>
<keyword evidence="1" id="KW-0812">Transmembrane</keyword>
<name>A0A323TP98_9BACI</name>
<feature type="transmembrane region" description="Helical" evidence="1">
    <location>
        <begin position="30"/>
        <end position="48"/>
    </location>
</feature>
<feature type="transmembrane region" description="Helical" evidence="1">
    <location>
        <begin position="130"/>
        <end position="150"/>
    </location>
</feature>
<dbReference type="InterPro" id="IPR014617">
    <property type="entry name" value="YphA_Bacsu"/>
</dbReference>
<keyword evidence="1" id="KW-0472">Membrane</keyword>
<reference evidence="2 3" key="1">
    <citation type="submission" date="2017-10" db="EMBL/GenBank/DDBJ databases">
        <title>Bacillus sp. nov., a halophilic bacterium isolated from a Keqin Lake.</title>
        <authorList>
            <person name="Wang H."/>
        </authorList>
    </citation>
    <scope>NUCLEOTIDE SEQUENCE [LARGE SCALE GENOMIC DNA]</scope>
    <source>
        <strain evidence="2 3">KQ-12</strain>
    </source>
</reference>